<evidence type="ECO:0000313" key="12">
    <source>
        <dbReference type="EMBL" id="NGZ90559.1"/>
    </source>
</evidence>
<feature type="transmembrane region" description="Helical" evidence="9">
    <location>
        <begin position="104"/>
        <end position="122"/>
    </location>
</feature>
<evidence type="ECO:0000256" key="1">
    <source>
        <dbReference type="ARBA" id="ARBA00004141"/>
    </source>
</evidence>
<dbReference type="SMART" id="SM01091">
    <property type="entry name" value="CorC_HlyC"/>
    <property type="match status" value="1"/>
</dbReference>
<dbReference type="RefSeq" id="WP_166400796.1">
    <property type="nucleotide sequence ID" value="NZ_JAANAS010000083.1"/>
</dbReference>
<dbReference type="Gene3D" id="3.10.580.10">
    <property type="entry name" value="CBS-domain"/>
    <property type="match status" value="1"/>
</dbReference>
<keyword evidence="13" id="KW-1185">Reference proteome</keyword>
<dbReference type="AlphaFoldDB" id="A0A967E3C2"/>
<dbReference type="InterPro" id="IPR044751">
    <property type="entry name" value="Ion_transp-like_CBS"/>
</dbReference>
<dbReference type="Pfam" id="PF00571">
    <property type="entry name" value="CBS"/>
    <property type="match status" value="2"/>
</dbReference>
<dbReference type="Proteomes" id="UP000643701">
    <property type="component" value="Unassembled WGS sequence"/>
</dbReference>
<keyword evidence="5 7" id="KW-0129">CBS domain</keyword>
<reference evidence="12" key="1">
    <citation type="submission" date="2020-03" db="EMBL/GenBank/DDBJ databases">
        <title>Psychroflexus Maritimus sp. nov., isolate from marine sediment.</title>
        <authorList>
            <person name="Zhong Y.-L."/>
        </authorList>
    </citation>
    <scope>NUCLEOTIDE SEQUENCE</scope>
    <source>
        <strain evidence="12">C1</strain>
    </source>
</reference>
<dbReference type="EMBL" id="JAANAS010000083">
    <property type="protein sequence ID" value="NGZ90559.1"/>
    <property type="molecule type" value="Genomic_DNA"/>
</dbReference>
<dbReference type="InterPro" id="IPR036318">
    <property type="entry name" value="FAD-bd_PCMH-like_sf"/>
</dbReference>
<dbReference type="SUPFAM" id="SSF56176">
    <property type="entry name" value="FAD-binding/transporter-associated domain-like"/>
    <property type="match status" value="1"/>
</dbReference>
<gene>
    <name evidence="12" type="ORF">G7034_09870</name>
</gene>
<evidence type="ECO:0000256" key="5">
    <source>
        <dbReference type="ARBA" id="ARBA00023122"/>
    </source>
</evidence>
<name>A0A967E3C2_9FLAO</name>
<dbReference type="InterPro" id="IPR000644">
    <property type="entry name" value="CBS_dom"/>
</dbReference>
<comment type="subcellular location">
    <subcellularLocation>
        <location evidence="1">Membrane</location>
        <topology evidence="1">Multi-pass membrane protein</topology>
    </subcellularLocation>
</comment>
<evidence type="ECO:0000256" key="4">
    <source>
        <dbReference type="ARBA" id="ARBA00022989"/>
    </source>
</evidence>
<dbReference type="Gene3D" id="3.30.465.10">
    <property type="match status" value="1"/>
</dbReference>
<feature type="domain" description="CBS" evidence="10">
    <location>
        <begin position="279"/>
        <end position="339"/>
    </location>
</feature>
<dbReference type="InterPro" id="IPR016169">
    <property type="entry name" value="FAD-bd_PCMH_sub2"/>
</dbReference>
<dbReference type="CDD" id="cd04590">
    <property type="entry name" value="CBS_pair_CorC_HlyC_assoc"/>
    <property type="match status" value="1"/>
</dbReference>
<dbReference type="PROSITE" id="PS51846">
    <property type="entry name" value="CNNM"/>
    <property type="match status" value="1"/>
</dbReference>
<protein>
    <submittedName>
        <fullName evidence="12">HlyC/CorC family transporter</fullName>
    </submittedName>
</protein>
<dbReference type="InterPro" id="IPR005170">
    <property type="entry name" value="Transptr-assoc_dom"/>
</dbReference>
<dbReference type="PANTHER" id="PTHR22777">
    <property type="entry name" value="HEMOLYSIN-RELATED"/>
    <property type="match status" value="1"/>
</dbReference>
<proteinExistence type="predicted"/>
<feature type="transmembrane region" description="Helical" evidence="9">
    <location>
        <begin position="134"/>
        <end position="159"/>
    </location>
</feature>
<evidence type="ECO:0000256" key="8">
    <source>
        <dbReference type="PROSITE-ProRule" id="PRU01193"/>
    </source>
</evidence>
<evidence type="ECO:0000259" key="10">
    <source>
        <dbReference type="PROSITE" id="PS51371"/>
    </source>
</evidence>
<sequence length="428" mass="49415">MENQSLIILLSLLFSAFFSGMEIAYISANKVYIEIEKKQKSFISTLLNKLTSKPSKFIASMLIGNNIALVIYGLIMGEVIITFFESLLPVQNTVINFFISDAKILSQTLISTFIILFTAEFFPKVFFQIYANKLIRFLALPAYLFYQLFHPLALFVMWISDVLLIKFFNIEGDKIQLSFTKVELGDYITEQMEDISEEDEVDSEIQFFQNALEFSEVKAREAMVPRNEVVAVEVKEKIANVIQLFTQTGYSKILVYKENKDNIIGYVHSFDMFKRPKKIKEILIPVVFVPETLLIKDALNTLIRKKKSISVVIDEYGGTSGIMTVEDIVEELFGEIEDEHDPVMLTEKKISEQHYLFSARLEVDYINEKYKIDLPESDQYETLSGLIVHHSEDILEKDDYIKIGDLHFKVKEASNRRLNLVELKIKKD</sequence>
<evidence type="ECO:0000256" key="6">
    <source>
        <dbReference type="ARBA" id="ARBA00023136"/>
    </source>
</evidence>
<dbReference type="InterPro" id="IPR046342">
    <property type="entry name" value="CBS_dom_sf"/>
</dbReference>
<organism evidence="12 13">
    <name type="scientific">Psychroflexus maritimus</name>
    <dbReference type="NCBI Taxonomy" id="2714865"/>
    <lineage>
        <taxon>Bacteria</taxon>
        <taxon>Pseudomonadati</taxon>
        <taxon>Bacteroidota</taxon>
        <taxon>Flavobacteriia</taxon>
        <taxon>Flavobacteriales</taxon>
        <taxon>Flavobacteriaceae</taxon>
        <taxon>Psychroflexus</taxon>
    </lineage>
</organism>
<keyword evidence="3" id="KW-0677">Repeat</keyword>
<dbReference type="PANTHER" id="PTHR22777:SF17">
    <property type="entry name" value="UPF0053 PROTEIN SLL0260"/>
    <property type="match status" value="1"/>
</dbReference>
<dbReference type="Pfam" id="PF01595">
    <property type="entry name" value="CNNM"/>
    <property type="match status" value="1"/>
</dbReference>
<evidence type="ECO:0000256" key="2">
    <source>
        <dbReference type="ARBA" id="ARBA00022692"/>
    </source>
</evidence>
<evidence type="ECO:0000313" key="13">
    <source>
        <dbReference type="Proteomes" id="UP000643701"/>
    </source>
</evidence>
<evidence type="ECO:0000256" key="7">
    <source>
        <dbReference type="PROSITE-ProRule" id="PRU00703"/>
    </source>
</evidence>
<keyword evidence="4 8" id="KW-1133">Transmembrane helix</keyword>
<feature type="domain" description="CNNM transmembrane" evidence="11">
    <location>
        <begin position="1"/>
        <end position="192"/>
    </location>
</feature>
<keyword evidence="2 8" id="KW-0812">Transmembrane</keyword>
<feature type="transmembrane region" description="Helical" evidence="9">
    <location>
        <begin position="57"/>
        <end position="84"/>
    </location>
</feature>
<dbReference type="GO" id="GO:0050660">
    <property type="term" value="F:flavin adenine dinucleotide binding"/>
    <property type="evidence" value="ECO:0007669"/>
    <property type="project" value="InterPro"/>
</dbReference>
<feature type="transmembrane region" description="Helical" evidence="9">
    <location>
        <begin position="6"/>
        <end position="28"/>
    </location>
</feature>
<dbReference type="PROSITE" id="PS51371">
    <property type="entry name" value="CBS"/>
    <property type="match status" value="1"/>
</dbReference>
<evidence type="ECO:0000259" key="11">
    <source>
        <dbReference type="PROSITE" id="PS51846"/>
    </source>
</evidence>
<accession>A0A967E3C2</accession>
<dbReference type="Pfam" id="PF03471">
    <property type="entry name" value="CorC_HlyC"/>
    <property type="match status" value="1"/>
</dbReference>
<evidence type="ECO:0000256" key="9">
    <source>
        <dbReference type="SAM" id="Phobius"/>
    </source>
</evidence>
<keyword evidence="6 8" id="KW-0472">Membrane</keyword>
<dbReference type="InterPro" id="IPR002550">
    <property type="entry name" value="CNNM"/>
</dbReference>
<dbReference type="SUPFAM" id="SSF54631">
    <property type="entry name" value="CBS-domain pair"/>
    <property type="match status" value="1"/>
</dbReference>
<evidence type="ECO:0000256" key="3">
    <source>
        <dbReference type="ARBA" id="ARBA00022737"/>
    </source>
</evidence>
<dbReference type="GO" id="GO:0005886">
    <property type="term" value="C:plasma membrane"/>
    <property type="evidence" value="ECO:0007669"/>
    <property type="project" value="TreeGrafter"/>
</dbReference>
<comment type="caution">
    <text evidence="12">The sequence shown here is derived from an EMBL/GenBank/DDBJ whole genome shotgun (WGS) entry which is preliminary data.</text>
</comment>